<dbReference type="Proteomes" id="UP001187531">
    <property type="component" value="Unassembled WGS sequence"/>
</dbReference>
<dbReference type="EMBL" id="JAVRJZ010000003">
    <property type="protein sequence ID" value="KAK2725206.1"/>
    <property type="molecule type" value="Genomic_DNA"/>
</dbReference>
<name>A0AA88IK36_ARTSF</name>
<gene>
    <name evidence="1" type="ORF">QYM36_001601</name>
</gene>
<feature type="non-terminal residue" evidence="1">
    <location>
        <position position="1"/>
    </location>
</feature>
<reference evidence="1" key="1">
    <citation type="submission" date="2023-07" db="EMBL/GenBank/DDBJ databases">
        <title>Chromosome-level genome assembly of Artemia franciscana.</title>
        <authorList>
            <person name="Jo E."/>
        </authorList>
    </citation>
    <scope>NUCLEOTIDE SEQUENCE</scope>
    <source>
        <tissue evidence="1">Whole body</tissue>
    </source>
</reference>
<protein>
    <recommendedName>
        <fullName evidence="3">Reverse transcriptase domain-containing protein</fullName>
    </recommendedName>
</protein>
<keyword evidence="2" id="KW-1185">Reference proteome</keyword>
<feature type="non-terminal residue" evidence="1">
    <location>
        <position position="83"/>
    </location>
</feature>
<proteinExistence type="predicted"/>
<organism evidence="1 2">
    <name type="scientific">Artemia franciscana</name>
    <name type="common">Brine shrimp</name>
    <name type="synonym">Artemia sanfranciscana</name>
    <dbReference type="NCBI Taxonomy" id="6661"/>
    <lineage>
        <taxon>Eukaryota</taxon>
        <taxon>Metazoa</taxon>
        <taxon>Ecdysozoa</taxon>
        <taxon>Arthropoda</taxon>
        <taxon>Crustacea</taxon>
        <taxon>Branchiopoda</taxon>
        <taxon>Anostraca</taxon>
        <taxon>Artemiidae</taxon>
        <taxon>Artemia</taxon>
    </lineage>
</organism>
<dbReference type="AlphaFoldDB" id="A0AA88IK36"/>
<evidence type="ECO:0000313" key="2">
    <source>
        <dbReference type="Proteomes" id="UP001187531"/>
    </source>
</evidence>
<evidence type="ECO:0000313" key="1">
    <source>
        <dbReference type="EMBL" id="KAK2725206.1"/>
    </source>
</evidence>
<accession>A0AA88IK36</accession>
<evidence type="ECO:0008006" key="3">
    <source>
        <dbReference type="Google" id="ProtNLM"/>
    </source>
</evidence>
<sequence>LSGLSAYREQSFNETRRTRFDISYGVLQSSVLEPRWYIMYVDSMWLYISGVSTTSFADDTALVVAAKTLEVLVQKAKRVLQQL</sequence>
<comment type="caution">
    <text evidence="1">The sequence shown here is derived from an EMBL/GenBank/DDBJ whole genome shotgun (WGS) entry which is preliminary data.</text>
</comment>